<feature type="transmembrane region" description="Helical" evidence="6">
    <location>
        <begin position="61"/>
        <end position="78"/>
    </location>
</feature>
<dbReference type="GO" id="GO:0005886">
    <property type="term" value="C:plasma membrane"/>
    <property type="evidence" value="ECO:0007669"/>
    <property type="project" value="UniProtKB-SubCell"/>
</dbReference>
<keyword evidence="4 6" id="KW-1133">Transmembrane helix</keyword>
<evidence type="ECO:0000256" key="6">
    <source>
        <dbReference type="SAM" id="Phobius"/>
    </source>
</evidence>
<dbReference type="AlphaFoldDB" id="A0A923SW48"/>
<evidence type="ECO:0000256" key="4">
    <source>
        <dbReference type="ARBA" id="ARBA00022989"/>
    </source>
</evidence>
<feature type="transmembrane region" description="Helical" evidence="6">
    <location>
        <begin position="28"/>
        <end position="49"/>
    </location>
</feature>
<dbReference type="Pfam" id="PF03553">
    <property type="entry name" value="Na_H_antiporter"/>
    <property type="match status" value="1"/>
</dbReference>
<dbReference type="Proteomes" id="UP000602647">
    <property type="component" value="Unassembled WGS sequence"/>
</dbReference>
<feature type="transmembrane region" description="Helical" evidence="6">
    <location>
        <begin position="401"/>
        <end position="419"/>
    </location>
</feature>
<feature type="transmembrane region" description="Helical" evidence="6">
    <location>
        <begin position="272"/>
        <end position="288"/>
    </location>
</feature>
<protein>
    <submittedName>
        <fullName evidence="8">Sodium:proton antiporter</fullName>
    </submittedName>
</protein>
<name>A0A923SW48_9FIRM</name>
<evidence type="ECO:0000256" key="1">
    <source>
        <dbReference type="ARBA" id="ARBA00004651"/>
    </source>
</evidence>
<reference evidence="8" key="1">
    <citation type="submission" date="2020-08" db="EMBL/GenBank/DDBJ databases">
        <title>Genome public.</title>
        <authorList>
            <person name="Liu C."/>
            <person name="Sun Q."/>
        </authorList>
    </citation>
    <scope>NUCLEOTIDE SEQUENCE</scope>
    <source>
        <strain evidence="8">BX12</strain>
    </source>
</reference>
<dbReference type="PANTHER" id="PTHR43478:SF1">
    <property type="entry name" value="NA+_H+ ANTIPORTER NHAC-LIKE C-TERMINAL DOMAIN-CONTAINING PROTEIN"/>
    <property type="match status" value="1"/>
</dbReference>
<gene>
    <name evidence="8" type="ORF">H9L42_09135</name>
</gene>
<comment type="caution">
    <text evidence="8">The sequence shown here is derived from an EMBL/GenBank/DDBJ whole genome shotgun (WGS) entry which is preliminary data.</text>
</comment>
<keyword evidence="3 6" id="KW-0812">Transmembrane</keyword>
<dbReference type="PANTHER" id="PTHR43478">
    <property type="entry name" value="NA+/H+ ANTIPORTER-RELATED"/>
    <property type="match status" value="1"/>
</dbReference>
<comment type="subcellular location">
    <subcellularLocation>
        <location evidence="1">Cell membrane</location>
        <topology evidence="1">Multi-pass membrane protein</topology>
    </subcellularLocation>
</comment>
<sequence length="453" mass="49429">MDGGVITLLPAAVVIVFAVVTRKTFESLLLGTFICCVIAAGTGSVTMFIDFLNQAVSDIDVMWIVLISVLFGSLIRLLRESRAAWAFSDIIRKYATTGKRSLLITWLMGVVLFIDDYLSIMTTANTMMETCDRKKVPREMLAYVLDSTSAPVCVIIPISAWVVYFSGIFEAQPETAYLGGGMSAYYSAMPWMFYAWICVIIVPFVILGIIPRIGPMKKAWRRAEEENKPYSDYSKKFNEELPEIDSAGKVKVWHFLVPILTVVAITLLMDDILYGVIGGVLMCGILFLPSRIMTFDQFSDCMINGMQDMMWLAVLIVSGATLRYGVNEIEMPQFVIEAVSPYMSGAFLPVVVFLTVAILAFVTSGIWALPAVITPIVLPLAAAVGTSIPMTMGAIISGAVFGAHACFYADVTVLTSAAAKIDNMEHCMTQLPYCIMGGILAAIGFLVAGLVLI</sequence>
<feature type="transmembrane region" description="Helical" evidence="6">
    <location>
        <begin position="309"/>
        <end position="326"/>
    </location>
</feature>
<proteinExistence type="predicted"/>
<keyword evidence="9" id="KW-1185">Reference proteome</keyword>
<feature type="transmembrane region" description="Helical" evidence="6">
    <location>
        <begin position="376"/>
        <end position="395"/>
    </location>
</feature>
<evidence type="ECO:0000259" key="7">
    <source>
        <dbReference type="Pfam" id="PF03553"/>
    </source>
</evidence>
<evidence type="ECO:0000256" key="5">
    <source>
        <dbReference type="ARBA" id="ARBA00023136"/>
    </source>
</evidence>
<keyword evidence="2" id="KW-1003">Cell membrane</keyword>
<dbReference type="InterPro" id="IPR018461">
    <property type="entry name" value="Na/H_Antiport_NhaC-like_C"/>
</dbReference>
<keyword evidence="5 6" id="KW-0472">Membrane</keyword>
<evidence type="ECO:0000313" key="9">
    <source>
        <dbReference type="Proteomes" id="UP000602647"/>
    </source>
</evidence>
<evidence type="ECO:0000313" key="8">
    <source>
        <dbReference type="EMBL" id="MBC6679993.1"/>
    </source>
</evidence>
<evidence type="ECO:0000256" key="3">
    <source>
        <dbReference type="ARBA" id="ARBA00022692"/>
    </source>
</evidence>
<organism evidence="8 9">
    <name type="scientific">Zhenpiania hominis</name>
    <dbReference type="NCBI Taxonomy" id="2763644"/>
    <lineage>
        <taxon>Bacteria</taxon>
        <taxon>Bacillati</taxon>
        <taxon>Bacillota</taxon>
        <taxon>Clostridia</taxon>
        <taxon>Peptostreptococcales</taxon>
        <taxon>Anaerovoracaceae</taxon>
        <taxon>Zhenpiania</taxon>
    </lineage>
</organism>
<feature type="transmembrane region" description="Helical" evidence="6">
    <location>
        <begin position="431"/>
        <end position="452"/>
    </location>
</feature>
<accession>A0A923SW48</accession>
<evidence type="ECO:0000256" key="2">
    <source>
        <dbReference type="ARBA" id="ARBA00022475"/>
    </source>
</evidence>
<dbReference type="RefSeq" id="WP_187303095.1">
    <property type="nucleotide sequence ID" value="NZ_JACRYT010000008.1"/>
</dbReference>
<dbReference type="EMBL" id="JACRYT010000008">
    <property type="protein sequence ID" value="MBC6679993.1"/>
    <property type="molecule type" value="Genomic_DNA"/>
</dbReference>
<feature type="transmembrane region" description="Helical" evidence="6">
    <location>
        <begin position="191"/>
        <end position="213"/>
    </location>
</feature>
<feature type="transmembrane region" description="Helical" evidence="6">
    <location>
        <begin position="346"/>
        <end position="369"/>
    </location>
</feature>
<feature type="transmembrane region" description="Helical" evidence="6">
    <location>
        <begin position="102"/>
        <end position="120"/>
    </location>
</feature>
<feature type="domain" description="Na+/H+ antiporter NhaC-like C-terminal" evidence="7">
    <location>
        <begin position="152"/>
        <end position="450"/>
    </location>
</feature>